<sequence length="718" mass="75669">MTQHFSAAELAGDAPVAAARDALDAFRSWSGAHSDDIAAHVYRWSSHLPEVLERHRLLNRLRRSLDPGAARAARAAEQARLRRRALRRHALALGEVPSPEVLDRLTADPRRLPRPAVPVPVDGVGTALERVRSSASLDRVPGLGTLRERMSRLYAALPGEAVASGAMDRAARTIGGVLAVASHDTLGEDGDTAAAHLRRVVPGAYALAVAQAVVDLPAHARHDAHHRLLPHLLTEAEPAEGVPDDPLAEELHAAHVLLLDGFPFAGHRALYRATEVMYLARSRAERRTREDAVRDGGDALLADAVLETGAGAIAATLLGRRNPPAGLLRPHLAAALATRFRHDLLDRERDAVTGRLTTFTLAPRDLDGDPLHDLFAAEAHLVATVFDGDAGVADALARHGAGRLAGHLSRRAGLVEELLEAHRVTPEIEALLRSAARPARRGAPSGAVRAARGRARPAAATDPRAFAADRSVFVDAALARHASGNGARGPRGVLSHSPEGPGGPLRPALALMLVEGAAADPEPLAPLVAAVELFHTGSLALDERASHLAGIALVSGGYGLMARLAATHPPERVVGAMARMGALLGPERLCRGRYLDRALARGGEPAGVAGFLEVYTLTASTEIEIALAPTAILLGLPGHEVDLLTAYAHHAGIVLRIRRDLLAGSGADRPTLASAHGRATAARLLAWHRDRAEAALDGLALDTALLRAALDHFATRRV</sequence>
<dbReference type="EMBL" id="CP074133">
    <property type="protein sequence ID" value="QUX21466.1"/>
    <property type="molecule type" value="Genomic_DNA"/>
</dbReference>
<dbReference type="InterPro" id="IPR008949">
    <property type="entry name" value="Isoprenoid_synthase_dom_sf"/>
</dbReference>
<accession>A0ABX8BGW8</accession>
<proteinExistence type="predicted"/>
<dbReference type="RefSeq" id="WP_220562689.1">
    <property type="nucleotide sequence ID" value="NZ_CP074133.1"/>
</dbReference>
<reference evidence="1 2" key="1">
    <citation type="submission" date="2021-05" db="EMBL/GenBank/DDBJ databases">
        <title>Direct Submission.</title>
        <authorList>
            <person name="Li K."/>
            <person name="Gao J."/>
        </authorList>
    </citation>
    <scope>NUCLEOTIDE SEQUENCE [LARGE SCALE GENOMIC DNA]</scope>
    <source>
        <strain evidence="1 2">Mg02</strain>
    </source>
</reference>
<protein>
    <submittedName>
        <fullName evidence="1">Uncharacterized protein</fullName>
    </submittedName>
</protein>
<dbReference type="Proteomes" id="UP000676079">
    <property type="component" value="Chromosome"/>
</dbReference>
<gene>
    <name evidence="1" type="ORF">KGD84_24105</name>
</gene>
<evidence type="ECO:0000313" key="2">
    <source>
        <dbReference type="Proteomes" id="UP000676079"/>
    </source>
</evidence>
<dbReference type="Gene3D" id="1.10.600.10">
    <property type="entry name" value="Farnesyl Diphosphate Synthase"/>
    <property type="match status" value="1"/>
</dbReference>
<dbReference type="SUPFAM" id="SSF48576">
    <property type="entry name" value="Terpenoid synthases"/>
    <property type="match status" value="1"/>
</dbReference>
<evidence type="ECO:0000313" key="1">
    <source>
        <dbReference type="EMBL" id="QUX21466.1"/>
    </source>
</evidence>
<name>A0ABX8BGW8_9ACTN</name>
<organism evidence="1 2">
    <name type="scientific">Nocardiopsis changdeensis</name>
    <dbReference type="NCBI Taxonomy" id="2831969"/>
    <lineage>
        <taxon>Bacteria</taxon>
        <taxon>Bacillati</taxon>
        <taxon>Actinomycetota</taxon>
        <taxon>Actinomycetes</taxon>
        <taxon>Streptosporangiales</taxon>
        <taxon>Nocardiopsidaceae</taxon>
        <taxon>Nocardiopsis</taxon>
    </lineage>
</organism>
<keyword evidence="2" id="KW-1185">Reference proteome</keyword>